<name>A0ACC2UJK9_9FUNG</name>
<organism evidence="1 2">
    <name type="scientific">Entomophthora muscae</name>
    <dbReference type="NCBI Taxonomy" id="34485"/>
    <lineage>
        <taxon>Eukaryota</taxon>
        <taxon>Fungi</taxon>
        <taxon>Fungi incertae sedis</taxon>
        <taxon>Zoopagomycota</taxon>
        <taxon>Entomophthoromycotina</taxon>
        <taxon>Entomophthoromycetes</taxon>
        <taxon>Entomophthorales</taxon>
        <taxon>Entomophthoraceae</taxon>
        <taxon>Entomophthora</taxon>
    </lineage>
</organism>
<dbReference type="Proteomes" id="UP001165960">
    <property type="component" value="Unassembled WGS sequence"/>
</dbReference>
<keyword evidence="2" id="KW-1185">Reference proteome</keyword>
<evidence type="ECO:0000313" key="1">
    <source>
        <dbReference type="EMBL" id="KAJ9087035.1"/>
    </source>
</evidence>
<reference evidence="1" key="1">
    <citation type="submission" date="2022-04" db="EMBL/GenBank/DDBJ databases">
        <title>Genome of the entomopathogenic fungus Entomophthora muscae.</title>
        <authorList>
            <person name="Elya C."/>
            <person name="Lovett B.R."/>
            <person name="Lee E."/>
            <person name="Macias A.M."/>
            <person name="Hajek A.E."/>
            <person name="De Bivort B.L."/>
            <person name="Kasson M.T."/>
            <person name="De Fine Licht H.H."/>
            <person name="Stajich J.E."/>
        </authorList>
    </citation>
    <scope>NUCLEOTIDE SEQUENCE</scope>
    <source>
        <strain evidence="1">Berkeley</strain>
    </source>
</reference>
<protein>
    <submittedName>
        <fullName evidence="1">Uncharacterized protein</fullName>
    </submittedName>
</protein>
<evidence type="ECO:0000313" key="2">
    <source>
        <dbReference type="Proteomes" id="UP001165960"/>
    </source>
</evidence>
<accession>A0ACC2UJK9</accession>
<dbReference type="EMBL" id="QTSX02000390">
    <property type="protein sequence ID" value="KAJ9087035.1"/>
    <property type="molecule type" value="Genomic_DNA"/>
</dbReference>
<sequence length="100" mass="10822">MAALSIVYTQGSTAEKDEIKSNKNHNDERVAGPNQEWPEISNINANMGAPDKVIAENDNTSKSIPGLVVIGSSFGGFLVLCLISLTIANIFKSRRRYQGV</sequence>
<comment type="caution">
    <text evidence="1">The sequence shown here is derived from an EMBL/GenBank/DDBJ whole genome shotgun (WGS) entry which is preliminary data.</text>
</comment>
<gene>
    <name evidence="1" type="ORF">DSO57_1037231</name>
</gene>
<proteinExistence type="predicted"/>